<dbReference type="InterPro" id="IPR001138">
    <property type="entry name" value="Zn2Cys6_DnaBD"/>
</dbReference>
<dbReference type="PROSITE" id="PS00463">
    <property type="entry name" value="ZN2_CY6_FUNGAL_1"/>
    <property type="match status" value="1"/>
</dbReference>
<evidence type="ECO:0000313" key="5">
    <source>
        <dbReference type="EMBL" id="CRK31782.1"/>
    </source>
</evidence>
<dbReference type="Pfam" id="PF04082">
    <property type="entry name" value="Fungal_trans"/>
    <property type="match status" value="1"/>
</dbReference>
<feature type="compositionally biased region" description="Low complexity" evidence="3">
    <location>
        <begin position="144"/>
        <end position="155"/>
    </location>
</feature>
<dbReference type="SMART" id="SM00066">
    <property type="entry name" value="GAL4"/>
    <property type="match status" value="1"/>
</dbReference>
<dbReference type="Proteomes" id="UP000044602">
    <property type="component" value="Unassembled WGS sequence"/>
</dbReference>
<dbReference type="InterPro" id="IPR052761">
    <property type="entry name" value="Fungal_Detox/Toxin_TFs"/>
</dbReference>
<dbReference type="Pfam" id="PF00172">
    <property type="entry name" value="Zn_clus"/>
    <property type="match status" value="1"/>
</dbReference>
<dbReference type="CDD" id="cd12148">
    <property type="entry name" value="fungal_TF_MHR"/>
    <property type="match status" value="1"/>
</dbReference>
<dbReference type="InterPro" id="IPR036864">
    <property type="entry name" value="Zn2-C6_fun-type_DNA-bd_sf"/>
</dbReference>
<dbReference type="STRING" id="100787.A0A0G4MBX7"/>
<dbReference type="GO" id="GO:0006351">
    <property type="term" value="P:DNA-templated transcription"/>
    <property type="evidence" value="ECO:0007669"/>
    <property type="project" value="InterPro"/>
</dbReference>
<evidence type="ECO:0000259" key="4">
    <source>
        <dbReference type="PROSITE" id="PS50048"/>
    </source>
</evidence>
<keyword evidence="6" id="KW-1185">Reference proteome</keyword>
<dbReference type="Gene3D" id="4.10.240.10">
    <property type="entry name" value="Zn(2)-C6 fungal-type DNA-binding domain"/>
    <property type="match status" value="1"/>
</dbReference>
<evidence type="ECO:0000313" key="6">
    <source>
        <dbReference type="Proteomes" id="UP000044602"/>
    </source>
</evidence>
<dbReference type="PROSITE" id="PS50048">
    <property type="entry name" value="ZN2_CY6_FUNGAL_2"/>
    <property type="match status" value="1"/>
</dbReference>
<feature type="compositionally biased region" description="Polar residues" evidence="3">
    <location>
        <begin position="81"/>
        <end position="93"/>
    </location>
</feature>
<dbReference type="EMBL" id="CVQH01021862">
    <property type="protein sequence ID" value="CRK31782.1"/>
    <property type="molecule type" value="Genomic_DNA"/>
</dbReference>
<dbReference type="PANTHER" id="PTHR47425:SF2">
    <property type="entry name" value="FARB-RELATED"/>
    <property type="match status" value="1"/>
</dbReference>
<reference evidence="5 6" key="1">
    <citation type="submission" date="2015-05" db="EMBL/GenBank/DDBJ databases">
        <authorList>
            <person name="Wang D.B."/>
            <person name="Wang M."/>
        </authorList>
    </citation>
    <scope>NUCLEOTIDE SEQUENCE [LARGE SCALE GENOMIC DNA]</scope>
    <source>
        <strain evidence="5">VL1</strain>
    </source>
</reference>
<feature type="domain" description="Zn(2)-C6 fungal-type" evidence="4">
    <location>
        <begin position="40"/>
        <end position="72"/>
    </location>
</feature>
<evidence type="ECO:0000256" key="2">
    <source>
        <dbReference type="ARBA" id="ARBA00023242"/>
    </source>
</evidence>
<dbReference type="PANTHER" id="PTHR47425">
    <property type="entry name" value="FARB-RELATED"/>
    <property type="match status" value="1"/>
</dbReference>
<proteinExistence type="predicted"/>
<protein>
    <recommendedName>
        <fullName evidence="4">Zn(2)-C6 fungal-type domain-containing protein</fullName>
    </recommendedName>
</protein>
<sequence length="842" mass="93184">MILLTQPQGSRKQNDSIDYTMRTPQVNAAGRIVRRRAGVACIHCRKRKVRCDVSQRGAPCAICFLDDLDCQVRPRANRRNQNLSRADNTSQAKALSPSEACLGSPRHAHLSSTARTAPIQRGRPIGQDKQDSIRNHVFQDDTAEGAGNANASSSREATDEAHSLVTDGCAPRLDHELGALFSPSARRCSDVLYTHHCFLNFDHLPKLPVRDVNVLEAQGCLRVATRSILDEFVEQYFRHVHPFLPILHEGDFWGKYCDSMPSGTFKDGVSLLLLQAMLFASCNFVSLSTLRALGYDSMQSARAELYRKAKLLYDLGGEPSSEVLGQSSLLLSFSYTPEDPRSRQSNTSWLRRAINHARLAAADPDAVESEDEQPAISERASHGNVLKRLWWSCIMRDRVIALALRRQALITKETLDLQIYPGLEAKDLLDEVHKSKVYDSDTKKELIEVTCRLSSLCIIVTDLLSLMASQKSDKSLRPSHDPERDAQRTLRLEKDLQSWYEDASERFPPASGTGAASQLGGFQANCVKLFSHTVYLYYHSALALLSQNSIVRAMMATSPPKKPPTAEGFRKLQYAVSCFTDCMQGLTEMRLVRWLPMSTIAFSVLPLMIYTVNSQTGRHPDCPCSEALGRDRLRQDSQLSLLTEAMNTIGAQYGGITWFGAIARRASELAQPWALDKFSSDSDDGVALPLPSTEPFLRLVITADLSLSTGNCPERDQLSKILNLSPKSEEPRIDDVFRGYSYAMSMNPTDILSWTELDNFLTLDWATPLPPENAVINLSVPELGDGTEHGAQEGLVHSPDLTPLSVWTAGESTLTDSLSGRTDITVELDGDLMSWGSGSVSC</sequence>
<dbReference type="GO" id="GO:0000981">
    <property type="term" value="F:DNA-binding transcription factor activity, RNA polymerase II-specific"/>
    <property type="evidence" value="ECO:0007669"/>
    <property type="project" value="InterPro"/>
</dbReference>
<gene>
    <name evidence="5" type="ORF">BN1708_005582</name>
</gene>
<feature type="region of interest" description="Disordered" evidence="3">
    <location>
        <begin position="81"/>
        <end position="163"/>
    </location>
</feature>
<accession>A0A0G4MBX7</accession>
<evidence type="ECO:0000256" key="1">
    <source>
        <dbReference type="ARBA" id="ARBA00022723"/>
    </source>
</evidence>
<evidence type="ECO:0000256" key="3">
    <source>
        <dbReference type="SAM" id="MobiDB-lite"/>
    </source>
</evidence>
<dbReference type="InterPro" id="IPR007219">
    <property type="entry name" value="XnlR_reg_dom"/>
</dbReference>
<organism evidence="5 6">
    <name type="scientific">Verticillium longisporum</name>
    <name type="common">Verticillium dahliae var. longisporum</name>
    <dbReference type="NCBI Taxonomy" id="100787"/>
    <lineage>
        <taxon>Eukaryota</taxon>
        <taxon>Fungi</taxon>
        <taxon>Dikarya</taxon>
        <taxon>Ascomycota</taxon>
        <taxon>Pezizomycotina</taxon>
        <taxon>Sordariomycetes</taxon>
        <taxon>Hypocreomycetidae</taxon>
        <taxon>Glomerellales</taxon>
        <taxon>Plectosphaerellaceae</taxon>
        <taxon>Verticillium</taxon>
    </lineage>
</organism>
<dbReference type="SUPFAM" id="SSF57701">
    <property type="entry name" value="Zn2/Cys6 DNA-binding domain"/>
    <property type="match status" value="1"/>
</dbReference>
<dbReference type="GO" id="GO:0003677">
    <property type="term" value="F:DNA binding"/>
    <property type="evidence" value="ECO:0007669"/>
    <property type="project" value="InterPro"/>
</dbReference>
<name>A0A0G4MBX7_VERLO</name>
<keyword evidence="1" id="KW-0479">Metal-binding</keyword>
<feature type="compositionally biased region" description="Basic and acidic residues" evidence="3">
    <location>
        <begin position="126"/>
        <end position="139"/>
    </location>
</feature>
<keyword evidence="2" id="KW-0539">Nucleus</keyword>
<dbReference type="AlphaFoldDB" id="A0A0G4MBX7"/>
<dbReference type="GO" id="GO:0008270">
    <property type="term" value="F:zinc ion binding"/>
    <property type="evidence" value="ECO:0007669"/>
    <property type="project" value="InterPro"/>
</dbReference>
<dbReference type="CDD" id="cd00067">
    <property type="entry name" value="GAL4"/>
    <property type="match status" value="1"/>
</dbReference>